<dbReference type="Proteomes" id="UP001160390">
    <property type="component" value="Unassembled WGS sequence"/>
</dbReference>
<dbReference type="InterPro" id="IPR029058">
    <property type="entry name" value="AB_hydrolase_fold"/>
</dbReference>
<gene>
    <name evidence="7" type="ORF">CCHLO57077_00016149</name>
</gene>
<keyword evidence="6" id="KW-0472">Membrane</keyword>
<name>A0AA35LUS2_9HYPO</name>
<evidence type="ECO:0000313" key="8">
    <source>
        <dbReference type="Proteomes" id="UP001160390"/>
    </source>
</evidence>
<comment type="subcellular location">
    <subcellularLocation>
        <location evidence="2">Endoplasmic reticulum</location>
    </subcellularLocation>
    <subcellularLocation>
        <location evidence="3">Membrane</location>
    </subcellularLocation>
    <subcellularLocation>
        <location evidence="1">Mitochondrion</location>
    </subcellularLocation>
</comment>
<sequence>MVSIKTIKTIKRKLSRTANAPDGDQYSTEGADYGLETCHDSEDAVAEVNTWTHKPSRVFWPRDLLSLDVPKTRILTFGYDADVGHFWSAASQNRIRDHAANLINDLAHLRQRTQSENRPILFVTHSLGGLVFQDVSVISQLNCKEHIY</sequence>
<evidence type="ECO:0000256" key="2">
    <source>
        <dbReference type="ARBA" id="ARBA00004240"/>
    </source>
</evidence>
<evidence type="ECO:0008006" key="9">
    <source>
        <dbReference type="Google" id="ProtNLM"/>
    </source>
</evidence>
<proteinExistence type="predicted"/>
<keyword evidence="4" id="KW-0256">Endoplasmic reticulum</keyword>
<dbReference type="EMBL" id="CABFNP030000642">
    <property type="protein sequence ID" value="CAI6072025.1"/>
    <property type="molecule type" value="Genomic_DNA"/>
</dbReference>
<evidence type="ECO:0000313" key="7">
    <source>
        <dbReference type="EMBL" id="CAI6072025.1"/>
    </source>
</evidence>
<dbReference type="AlphaFoldDB" id="A0AA35LUS2"/>
<dbReference type="GO" id="GO:0016020">
    <property type="term" value="C:membrane"/>
    <property type="evidence" value="ECO:0007669"/>
    <property type="project" value="UniProtKB-SubCell"/>
</dbReference>
<reference evidence="7" key="1">
    <citation type="submission" date="2023-01" db="EMBL/GenBank/DDBJ databases">
        <authorList>
            <person name="Piombo E."/>
        </authorList>
    </citation>
    <scope>NUCLEOTIDE SEQUENCE</scope>
</reference>
<keyword evidence="5" id="KW-0496">Mitochondrion</keyword>
<evidence type="ECO:0000256" key="4">
    <source>
        <dbReference type="ARBA" id="ARBA00022824"/>
    </source>
</evidence>
<dbReference type="GO" id="GO:0005783">
    <property type="term" value="C:endoplasmic reticulum"/>
    <property type="evidence" value="ECO:0007669"/>
    <property type="project" value="UniProtKB-SubCell"/>
</dbReference>
<comment type="caution">
    <text evidence="7">The sequence shown here is derived from an EMBL/GenBank/DDBJ whole genome shotgun (WGS) entry which is preliminary data.</text>
</comment>
<dbReference type="InterPro" id="IPR052374">
    <property type="entry name" value="SERAC1"/>
</dbReference>
<accession>A0AA35LUS2</accession>
<dbReference type="PANTHER" id="PTHR48182">
    <property type="entry name" value="PROTEIN SERAC1"/>
    <property type="match status" value="1"/>
</dbReference>
<evidence type="ECO:0000256" key="5">
    <source>
        <dbReference type="ARBA" id="ARBA00023128"/>
    </source>
</evidence>
<protein>
    <recommendedName>
        <fullName evidence="9">Protein SERAC1</fullName>
    </recommendedName>
</protein>
<evidence type="ECO:0000256" key="6">
    <source>
        <dbReference type="ARBA" id="ARBA00023136"/>
    </source>
</evidence>
<evidence type="ECO:0000256" key="3">
    <source>
        <dbReference type="ARBA" id="ARBA00004370"/>
    </source>
</evidence>
<organism evidence="7 8">
    <name type="scientific">Clonostachys chloroleuca</name>
    <dbReference type="NCBI Taxonomy" id="1926264"/>
    <lineage>
        <taxon>Eukaryota</taxon>
        <taxon>Fungi</taxon>
        <taxon>Dikarya</taxon>
        <taxon>Ascomycota</taxon>
        <taxon>Pezizomycotina</taxon>
        <taxon>Sordariomycetes</taxon>
        <taxon>Hypocreomycetidae</taxon>
        <taxon>Hypocreales</taxon>
        <taxon>Bionectriaceae</taxon>
        <taxon>Clonostachys</taxon>
    </lineage>
</organism>
<evidence type="ECO:0000256" key="1">
    <source>
        <dbReference type="ARBA" id="ARBA00004173"/>
    </source>
</evidence>
<dbReference type="GO" id="GO:0005739">
    <property type="term" value="C:mitochondrion"/>
    <property type="evidence" value="ECO:0007669"/>
    <property type="project" value="UniProtKB-SubCell"/>
</dbReference>
<dbReference type="SUPFAM" id="SSF53474">
    <property type="entry name" value="alpha/beta-Hydrolases"/>
    <property type="match status" value="1"/>
</dbReference>
<keyword evidence="8" id="KW-1185">Reference proteome</keyword>
<dbReference type="PANTHER" id="PTHR48182:SF2">
    <property type="entry name" value="PROTEIN SERAC1"/>
    <property type="match status" value="1"/>
</dbReference>